<evidence type="ECO:0000313" key="4">
    <source>
        <dbReference type="Proteomes" id="UP000027997"/>
    </source>
</evidence>
<feature type="region of interest" description="Disordered" evidence="1">
    <location>
        <begin position="24"/>
        <end position="46"/>
    </location>
</feature>
<organism evidence="3 4">
    <name type="scientific">Endozoicomonas elysicola</name>
    <dbReference type="NCBI Taxonomy" id="305900"/>
    <lineage>
        <taxon>Bacteria</taxon>
        <taxon>Pseudomonadati</taxon>
        <taxon>Pseudomonadota</taxon>
        <taxon>Gammaproteobacteria</taxon>
        <taxon>Oceanospirillales</taxon>
        <taxon>Endozoicomonadaceae</taxon>
        <taxon>Endozoicomonas</taxon>
    </lineage>
</organism>
<comment type="caution">
    <text evidence="3">The sequence shown here is derived from an EMBL/GenBank/DDBJ whole genome shotgun (WGS) entry which is preliminary data.</text>
</comment>
<evidence type="ECO:0008006" key="5">
    <source>
        <dbReference type="Google" id="ProtNLM"/>
    </source>
</evidence>
<dbReference type="AlphaFoldDB" id="A0A081K8A2"/>
<dbReference type="EMBL" id="JOJP01000001">
    <property type="protein sequence ID" value="KEI70378.1"/>
    <property type="molecule type" value="Genomic_DNA"/>
</dbReference>
<evidence type="ECO:0000256" key="1">
    <source>
        <dbReference type="SAM" id="MobiDB-lite"/>
    </source>
</evidence>
<reference evidence="3 4" key="1">
    <citation type="submission" date="2014-06" db="EMBL/GenBank/DDBJ databases">
        <title>Whole Genome Sequences of Three Symbiotic Endozoicomonas Bacteria.</title>
        <authorList>
            <person name="Neave M.J."/>
            <person name="Apprill A."/>
            <person name="Voolstra C.R."/>
        </authorList>
    </citation>
    <scope>NUCLEOTIDE SEQUENCE [LARGE SCALE GENOMIC DNA]</scope>
    <source>
        <strain evidence="3 4">DSM 22380</strain>
    </source>
</reference>
<protein>
    <recommendedName>
        <fullName evidence="5">YARHG domain-containing protein</fullName>
    </recommendedName>
</protein>
<evidence type="ECO:0000256" key="2">
    <source>
        <dbReference type="SAM" id="SignalP"/>
    </source>
</evidence>
<feature type="signal peptide" evidence="2">
    <location>
        <begin position="1"/>
        <end position="21"/>
    </location>
</feature>
<keyword evidence="4" id="KW-1185">Reference proteome</keyword>
<sequence length="314" mass="35675">MKRLPIILLIMFFLIPVGNSADNTSEEHVLSSGEEGQRGEAPCVNGKCSGSTGDSIAVDNRGWWLTGTLVGQQGFREWVDGILWSSGELEVHTSTKEQLSSYPSFQYSLSVEEQNSELWQGVTDIQDSRSLVFSFRSKAFWGSPFSSESNFILTGISDSDESFFDSRSFEEFPEGVEAGWDYRGTWFFREKVSKGLVTRVQRINRRLLSNQCVIDVHLGGSRNIAHYRNEWIPEQNTAGETDIEEARNYLISRKQYSSVPDVGQFTTYQESLCRYAEDAAVSNQEVSILYSDFWDSRESLVEAELYKIWVETSE</sequence>
<feature type="chain" id="PRO_5001758772" description="YARHG domain-containing protein" evidence="2">
    <location>
        <begin position="22"/>
        <end position="314"/>
    </location>
</feature>
<proteinExistence type="predicted"/>
<keyword evidence="2" id="KW-0732">Signal</keyword>
<accession>A0A081K8A2</accession>
<dbReference type="Proteomes" id="UP000027997">
    <property type="component" value="Unassembled WGS sequence"/>
</dbReference>
<dbReference type="RefSeq" id="WP_020581057.1">
    <property type="nucleotide sequence ID" value="NZ_JOJP01000001.1"/>
</dbReference>
<gene>
    <name evidence="3" type="ORF">GV64_06225</name>
</gene>
<name>A0A081K8A2_9GAMM</name>
<evidence type="ECO:0000313" key="3">
    <source>
        <dbReference type="EMBL" id="KEI70378.1"/>
    </source>
</evidence>